<sequence>MFAPLSPILAADDGADAQAQVVLGQFESMTPVLAVIARLAGVAPQARAGLLEQSADLSAVLASLPPERMRFAAEQLETLGMVLQAGLIALENARTTGRFNRAAALLLHAEASGLYRDILHDLGRSGHH</sequence>
<evidence type="ECO:0000313" key="1">
    <source>
        <dbReference type="EMBL" id="ASR51350.1"/>
    </source>
</evidence>
<dbReference type="GeneID" id="303485441"/>
<accession>A0ABM6M642</accession>
<dbReference type="EMBL" id="CP020083">
    <property type="protein sequence ID" value="ASR51350.1"/>
    <property type="molecule type" value="Genomic_DNA"/>
</dbReference>
<organism evidence="1 2">
    <name type="scientific">Blastomonas fulva</name>
    <dbReference type="NCBI Taxonomy" id="1550728"/>
    <lineage>
        <taxon>Bacteria</taxon>
        <taxon>Pseudomonadati</taxon>
        <taxon>Pseudomonadota</taxon>
        <taxon>Alphaproteobacteria</taxon>
        <taxon>Sphingomonadales</taxon>
        <taxon>Sphingomonadaceae</taxon>
        <taxon>Blastomonas</taxon>
    </lineage>
</organism>
<gene>
    <name evidence="1" type="ORF">B5J99_07640</name>
</gene>
<evidence type="ECO:0008006" key="3">
    <source>
        <dbReference type="Google" id="ProtNLM"/>
    </source>
</evidence>
<protein>
    <recommendedName>
        <fullName evidence="3">Phasin domain-containing protein</fullName>
    </recommendedName>
</protein>
<evidence type="ECO:0000313" key="2">
    <source>
        <dbReference type="Proteomes" id="UP000258016"/>
    </source>
</evidence>
<reference evidence="1 2" key="1">
    <citation type="submission" date="2017-03" db="EMBL/GenBank/DDBJ databases">
        <title>Complete genome sequence of Blastomonas fulva degrading microcsystin LR.</title>
        <authorList>
            <person name="Lee H.-g."/>
            <person name="Jin L."/>
            <person name="oh H.-M."/>
        </authorList>
    </citation>
    <scope>NUCLEOTIDE SEQUENCE [LARGE SCALE GENOMIC DNA]</scope>
    <source>
        <strain evidence="1 2">T2</strain>
    </source>
</reference>
<proteinExistence type="predicted"/>
<keyword evidence="2" id="KW-1185">Reference proteome</keyword>
<dbReference type="RefSeq" id="WP_117352048.1">
    <property type="nucleotide sequence ID" value="NZ_CP020083.1"/>
</dbReference>
<dbReference type="Proteomes" id="UP000258016">
    <property type="component" value="Chromosome"/>
</dbReference>
<name>A0ABM6M642_9SPHN</name>